<dbReference type="Proteomes" id="UP000093173">
    <property type="component" value="Unassembled WGS sequence"/>
</dbReference>
<gene>
    <name evidence="2" type="ORF">A6E14_04295</name>
</gene>
<evidence type="ECO:0000313" key="3">
    <source>
        <dbReference type="Proteomes" id="UP000093173"/>
    </source>
</evidence>
<evidence type="ECO:0000313" key="2">
    <source>
        <dbReference type="EMBL" id="OCH78541.1"/>
    </source>
</evidence>
<keyword evidence="1" id="KW-0472">Membrane</keyword>
<dbReference type="EMBL" id="MAJZ01000127">
    <property type="protein sequence ID" value="OCH78541.1"/>
    <property type="molecule type" value="Genomic_DNA"/>
</dbReference>
<reference evidence="3" key="1">
    <citation type="submission" date="2016-06" db="EMBL/GenBank/DDBJ databases">
        <authorList>
            <person name="Hehemann J.-H."/>
            <person name="Arevalo P."/>
            <person name="Datta M.S."/>
            <person name="Polz M.F."/>
        </authorList>
    </citation>
    <scope>NUCLEOTIDE SEQUENCE [LARGE SCALE GENOMIC DNA]</scope>
    <source>
        <strain evidence="3">9CSC122</strain>
    </source>
</reference>
<protein>
    <submittedName>
        <fullName evidence="2">Uncharacterized protein</fullName>
    </submittedName>
</protein>
<dbReference type="AlphaFoldDB" id="A0A1B9R2V8"/>
<accession>A0A1B9R2V8</accession>
<comment type="caution">
    <text evidence="2">The sequence shown here is derived from an EMBL/GenBank/DDBJ whole genome shotgun (WGS) entry which is preliminary data.</text>
</comment>
<proteinExistence type="predicted"/>
<keyword evidence="1" id="KW-0812">Transmembrane</keyword>
<evidence type="ECO:0000256" key="1">
    <source>
        <dbReference type="SAM" id="Phobius"/>
    </source>
</evidence>
<sequence length="72" mass="8376">MANQSVKEQNKFFHKIGAFFAYFQFLVRFFVQLSAYCVQKIGLNTDVMISSVERYTMGFESFVSNDNATKRV</sequence>
<organism evidence="2 3">
    <name type="scientific">Vibrio genomosp. F10</name>
    <dbReference type="NCBI Taxonomy" id="723171"/>
    <lineage>
        <taxon>Bacteria</taxon>
        <taxon>Pseudomonadati</taxon>
        <taxon>Pseudomonadota</taxon>
        <taxon>Gammaproteobacteria</taxon>
        <taxon>Vibrionales</taxon>
        <taxon>Vibrionaceae</taxon>
        <taxon>Vibrio</taxon>
    </lineage>
</organism>
<keyword evidence="3" id="KW-1185">Reference proteome</keyword>
<name>A0A1B9R2V8_9VIBR</name>
<keyword evidence="1" id="KW-1133">Transmembrane helix</keyword>
<feature type="transmembrane region" description="Helical" evidence="1">
    <location>
        <begin position="12"/>
        <end position="31"/>
    </location>
</feature>